<keyword evidence="4" id="KW-0472">Membrane</keyword>
<evidence type="ECO:0000256" key="1">
    <source>
        <dbReference type="ARBA" id="ARBA00004141"/>
    </source>
</evidence>
<keyword evidence="2" id="KW-0812">Transmembrane</keyword>
<dbReference type="PANTHER" id="PTHR21706:SF15">
    <property type="entry name" value="TRANSMEMBRANE PROTEIN 65"/>
    <property type="match status" value="1"/>
</dbReference>
<accession>A0ABU7CGP6</accession>
<comment type="caution">
    <text evidence="5">The sequence shown here is derived from an EMBL/GenBank/DDBJ whole genome shotgun (WGS) entry which is preliminary data.</text>
</comment>
<protein>
    <recommendedName>
        <fullName evidence="7">Transmembrane protein 65</fullName>
    </recommendedName>
</protein>
<gene>
    <name evidence="5" type="ORF">ATANTOWER_010673</name>
</gene>
<evidence type="ECO:0000256" key="4">
    <source>
        <dbReference type="ARBA" id="ARBA00023136"/>
    </source>
</evidence>
<comment type="subcellular location">
    <subcellularLocation>
        <location evidence="1">Membrane</location>
        <topology evidence="1">Multi-pass membrane protein</topology>
    </subcellularLocation>
</comment>
<dbReference type="Pfam" id="PF10507">
    <property type="entry name" value="TMEM65"/>
    <property type="match status" value="1"/>
</dbReference>
<dbReference type="Proteomes" id="UP001345963">
    <property type="component" value="Unassembled WGS sequence"/>
</dbReference>
<keyword evidence="3" id="KW-1133">Transmembrane helix</keyword>
<evidence type="ECO:0008006" key="7">
    <source>
        <dbReference type="Google" id="ProtNLM"/>
    </source>
</evidence>
<proteinExistence type="predicted"/>
<evidence type="ECO:0000256" key="3">
    <source>
        <dbReference type="ARBA" id="ARBA00022989"/>
    </source>
</evidence>
<feature type="non-terminal residue" evidence="5">
    <location>
        <position position="1"/>
    </location>
</feature>
<keyword evidence="6" id="KW-1185">Reference proteome</keyword>
<evidence type="ECO:0000313" key="6">
    <source>
        <dbReference type="Proteomes" id="UP001345963"/>
    </source>
</evidence>
<evidence type="ECO:0000256" key="2">
    <source>
        <dbReference type="ARBA" id="ARBA00022692"/>
    </source>
</evidence>
<organism evidence="5 6">
    <name type="scientific">Ataeniobius toweri</name>
    <dbReference type="NCBI Taxonomy" id="208326"/>
    <lineage>
        <taxon>Eukaryota</taxon>
        <taxon>Metazoa</taxon>
        <taxon>Chordata</taxon>
        <taxon>Craniata</taxon>
        <taxon>Vertebrata</taxon>
        <taxon>Euteleostomi</taxon>
        <taxon>Actinopterygii</taxon>
        <taxon>Neopterygii</taxon>
        <taxon>Teleostei</taxon>
        <taxon>Neoteleostei</taxon>
        <taxon>Acanthomorphata</taxon>
        <taxon>Ovalentaria</taxon>
        <taxon>Atherinomorphae</taxon>
        <taxon>Cyprinodontiformes</taxon>
        <taxon>Goodeidae</taxon>
        <taxon>Ataeniobius</taxon>
    </lineage>
</organism>
<name>A0ABU7CGP6_9TELE</name>
<reference evidence="5 6" key="1">
    <citation type="submission" date="2021-07" db="EMBL/GenBank/DDBJ databases">
        <authorList>
            <person name="Palmer J.M."/>
        </authorList>
    </citation>
    <scope>NUCLEOTIDE SEQUENCE [LARGE SCALE GENOMIC DNA]</scope>
    <source>
        <strain evidence="5 6">AT_MEX2019</strain>
        <tissue evidence="5">Muscle</tissue>
    </source>
</reference>
<dbReference type="PANTHER" id="PTHR21706">
    <property type="entry name" value="TRANSMEMBRANE PROTEIN 65"/>
    <property type="match status" value="1"/>
</dbReference>
<sequence>VIYIIYHSSLLTFSAAAALGNLVSDLAGLGLAGYVEALAFRLGMQIPELSPKQADMWQTRVSCHTVCITKPRVSVASNNPSAEVNEPVSGSISMEVFSCCIMSGFMKTESTEKTINVYDYS</sequence>
<dbReference type="InterPro" id="IPR019537">
    <property type="entry name" value="TMEM65"/>
</dbReference>
<evidence type="ECO:0000313" key="5">
    <source>
        <dbReference type="EMBL" id="MED6261832.1"/>
    </source>
</evidence>
<dbReference type="EMBL" id="JAHUTI010090864">
    <property type="protein sequence ID" value="MED6261832.1"/>
    <property type="molecule type" value="Genomic_DNA"/>
</dbReference>